<dbReference type="GO" id="GO:0005576">
    <property type="term" value="C:extracellular region"/>
    <property type="evidence" value="ECO:0007669"/>
    <property type="project" value="UniProtKB-SubCell"/>
</dbReference>
<comment type="function">
    <text evidence="11">This enzyme has both lysozyme (acetylmuramidase) and diacetylmuramidase activities.</text>
</comment>
<evidence type="ECO:0000256" key="1">
    <source>
        <dbReference type="ARBA" id="ARBA00000632"/>
    </source>
</evidence>
<dbReference type="PANTHER" id="PTHR34135:SF2">
    <property type="entry name" value="LYSOZYME"/>
    <property type="match status" value="1"/>
</dbReference>
<comment type="catalytic activity">
    <reaction evidence="1">
        <text>Hydrolysis of (1-&gt;4)-beta-linkages between N-acetylmuramic acid and N-acetyl-D-glucosamine residues in a peptidoglycan and between N-acetyl-D-glucosamine residues in chitodextrins.</text>
        <dbReference type="EC" id="3.2.1.17"/>
    </reaction>
</comment>
<keyword evidence="12" id="KW-0732">Signal</keyword>
<name>A0A401QYP5_STRNR</name>
<dbReference type="GO" id="GO:0016998">
    <property type="term" value="P:cell wall macromolecule catabolic process"/>
    <property type="evidence" value="ECO:0007669"/>
    <property type="project" value="InterPro"/>
</dbReference>
<evidence type="ECO:0000256" key="6">
    <source>
        <dbReference type="ARBA" id="ARBA00022529"/>
    </source>
</evidence>
<dbReference type="GO" id="GO:0031640">
    <property type="term" value="P:killing of cells of another organism"/>
    <property type="evidence" value="ECO:0007669"/>
    <property type="project" value="UniProtKB-KW"/>
</dbReference>
<evidence type="ECO:0000256" key="8">
    <source>
        <dbReference type="ARBA" id="ARBA00022801"/>
    </source>
</evidence>
<feature type="chain" id="PRO_5019462084" description="lysozyme" evidence="12">
    <location>
        <begin position="29"/>
        <end position="246"/>
    </location>
</feature>
<comment type="subcellular location">
    <subcellularLocation>
        <location evidence="2">Secreted</location>
    </subcellularLocation>
</comment>
<dbReference type="PROSITE" id="PS51904">
    <property type="entry name" value="GLYCOSYL_HYDROL_F25_2"/>
    <property type="match status" value="1"/>
</dbReference>
<dbReference type="Proteomes" id="UP000288351">
    <property type="component" value="Unassembled WGS sequence"/>
</dbReference>
<accession>A0A401QYP5</accession>
<evidence type="ECO:0000256" key="12">
    <source>
        <dbReference type="SAM" id="SignalP"/>
    </source>
</evidence>
<dbReference type="Pfam" id="PF01183">
    <property type="entry name" value="Glyco_hydro_25"/>
    <property type="match status" value="1"/>
</dbReference>
<evidence type="ECO:0000256" key="9">
    <source>
        <dbReference type="ARBA" id="ARBA00023157"/>
    </source>
</evidence>
<dbReference type="InterPro" id="IPR002053">
    <property type="entry name" value="Glyco_hydro_25"/>
</dbReference>
<dbReference type="GO" id="GO:0009253">
    <property type="term" value="P:peptidoglycan catabolic process"/>
    <property type="evidence" value="ECO:0007669"/>
    <property type="project" value="InterPro"/>
</dbReference>
<dbReference type="Gene3D" id="3.20.20.80">
    <property type="entry name" value="Glycosidases"/>
    <property type="match status" value="1"/>
</dbReference>
<evidence type="ECO:0000256" key="7">
    <source>
        <dbReference type="ARBA" id="ARBA00022638"/>
    </source>
</evidence>
<organism evidence="13 14">
    <name type="scientific">Streptomyces noursei</name>
    <name type="common">Streptomyces albulus</name>
    <dbReference type="NCBI Taxonomy" id="1971"/>
    <lineage>
        <taxon>Bacteria</taxon>
        <taxon>Bacillati</taxon>
        <taxon>Actinomycetota</taxon>
        <taxon>Actinomycetes</taxon>
        <taxon>Kitasatosporales</taxon>
        <taxon>Streptomycetaceae</taxon>
        <taxon>Streptomyces</taxon>
    </lineage>
</organism>
<dbReference type="SUPFAM" id="SSF51445">
    <property type="entry name" value="(Trans)glycosidases"/>
    <property type="match status" value="1"/>
</dbReference>
<dbReference type="PANTHER" id="PTHR34135">
    <property type="entry name" value="LYSOZYME"/>
    <property type="match status" value="1"/>
</dbReference>
<evidence type="ECO:0000256" key="4">
    <source>
        <dbReference type="ARBA" id="ARBA00012732"/>
    </source>
</evidence>
<keyword evidence="6" id="KW-0929">Antimicrobial</keyword>
<evidence type="ECO:0000256" key="10">
    <source>
        <dbReference type="ARBA" id="ARBA00023295"/>
    </source>
</evidence>
<dbReference type="EC" id="3.2.1.17" evidence="4"/>
<evidence type="ECO:0000256" key="2">
    <source>
        <dbReference type="ARBA" id="ARBA00004613"/>
    </source>
</evidence>
<evidence type="ECO:0000256" key="3">
    <source>
        <dbReference type="ARBA" id="ARBA00010646"/>
    </source>
</evidence>
<dbReference type="FunFam" id="3.20.20.80:FF:000060">
    <property type="entry name" value="Lysozyme M1"/>
    <property type="match status" value="1"/>
</dbReference>
<dbReference type="CDD" id="cd06412">
    <property type="entry name" value="GH25_CH-type"/>
    <property type="match status" value="1"/>
</dbReference>
<sequence>MTCDRSAPRTRLATAIAVASLAGGTALAEHPSQAAADSRPLGHDVSSYQKQIDWRAARAKGARFVYVKATESDSYRNPHFSSQYSGSRAAGLLHGAYHFAVPSASSGARQAKYFLQHGGHWKADGWTLPPALDIEHNPYDTRQSCFGLGRTAMVHWIRAFSDEVRRSTGRRPVIYTTARWWDRCTGGSRAFGATHPLWLADYSGAAQLPAGWSHLTIRQYASRGPLPGDQDRWNGTLAQLRRFADG</sequence>
<keyword evidence="8" id="KW-0378">Hydrolase</keyword>
<feature type="signal peptide" evidence="12">
    <location>
        <begin position="1"/>
        <end position="28"/>
    </location>
</feature>
<evidence type="ECO:0000256" key="11">
    <source>
        <dbReference type="ARBA" id="ARBA00055588"/>
    </source>
</evidence>
<keyword evidence="5" id="KW-0964">Secreted</keyword>
<reference evidence="13 14" key="1">
    <citation type="journal article" date="2019" name="Microbiol. Resour. Announc.">
        <title>Draft Genome Sequence of the Most Traditional epsilon-Poly-l-Lysine Producer, Streptomyces albulus NBRC14147.</title>
        <authorList>
            <person name="Yamanaka K."/>
            <person name="Hamano Y."/>
        </authorList>
    </citation>
    <scope>NUCLEOTIDE SEQUENCE [LARGE SCALE GENOMIC DNA]</scope>
    <source>
        <strain evidence="13 14">NBRC 14147</strain>
    </source>
</reference>
<evidence type="ECO:0000256" key="5">
    <source>
        <dbReference type="ARBA" id="ARBA00022525"/>
    </source>
</evidence>
<protein>
    <recommendedName>
        <fullName evidence="4">lysozyme</fullName>
        <ecNumber evidence="4">3.2.1.17</ecNumber>
    </recommendedName>
</protein>
<keyword evidence="7" id="KW-0081">Bacteriolytic enzyme</keyword>
<dbReference type="SMART" id="SM00641">
    <property type="entry name" value="Glyco_25"/>
    <property type="match status" value="1"/>
</dbReference>
<dbReference type="InterPro" id="IPR017853">
    <property type="entry name" value="GH"/>
</dbReference>
<evidence type="ECO:0000313" key="13">
    <source>
        <dbReference type="EMBL" id="GCB90500.1"/>
    </source>
</evidence>
<evidence type="ECO:0000313" key="14">
    <source>
        <dbReference type="Proteomes" id="UP000288351"/>
    </source>
</evidence>
<proteinExistence type="inferred from homology"/>
<gene>
    <name evidence="13" type="ORF">SALB_03207</name>
</gene>
<dbReference type="GO" id="GO:0016052">
    <property type="term" value="P:carbohydrate catabolic process"/>
    <property type="evidence" value="ECO:0007669"/>
    <property type="project" value="TreeGrafter"/>
</dbReference>
<dbReference type="InterPro" id="IPR018077">
    <property type="entry name" value="Glyco_hydro_fam25_subgr"/>
</dbReference>
<dbReference type="RefSeq" id="WP_037633775.1">
    <property type="nucleotide sequence ID" value="NZ_BHXC01000006.1"/>
</dbReference>
<dbReference type="AlphaFoldDB" id="A0A401QYP5"/>
<dbReference type="GO" id="GO:0042742">
    <property type="term" value="P:defense response to bacterium"/>
    <property type="evidence" value="ECO:0007669"/>
    <property type="project" value="UniProtKB-KW"/>
</dbReference>
<comment type="caution">
    <text evidence="13">The sequence shown here is derived from an EMBL/GenBank/DDBJ whole genome shotgun (WGS) entry which is preliminary data.</text>
</comment>
<keyword evidence="9" id="KW-1015">Disulfide bond</keyword>
<dbReference type="EMBL" id="BHXC01000006">
    <property type="protein sequence ID" value="GCB90500.1"/>
    <property type="molecule type" value="Genomic_DNA"/>
</dbReference>
<comment type="similarity">
    <text evidence="3">Belongs to the glycosyl hydrolase 25 family.</text>
</comment>
<keyword evidence="10" id="KW-0326">Glycosidase</keyword>
<dbReference type="GO" id="GO:0003796">
    <property type="term" value="F:lysozyme activity"/>
    <property type="evidence" value="ECO:0007669"/>
    <property type="project" value="UniProtKB-EC"/>
</dbReference>